<organism evidence="6 7">
    <name type="scientific">Leucocoprinus birnbaumii</name>
    <dbReference type="NCBI Taxonomy" id="56174"/>
    <lineage>
        <taxon>Eukaryota</taxon>
        <taxon>Fungi</taxon>
        <taxon>Dikarya</taxon>
        <taxon>Basidiomycota</taxon>
        <taxon>Agaricomycotina</taxon>
        <taxon>Agaricomycetes</taxon>
        <taxon>Agaricomycetidae</taxon>
        <taxon>Agaricales</taxon>
        <taxon>Agaricineae</taxon>
        <taxon>Agaricaceae</taxon>
        <taxon>Leucocoprinus</taxon>
    </lineage>
</organism>
<dbReference type="EMBL" id="JANIEX010000551">
    <property type="protein sequence ID" value="KAJ3565653.1"/>
    <property type="molecule type" value="Genomic_DNA"/>
</dbReference>
<protein>
    <submittedName>
        <fullName evidence="6">Uncharacterized protein</fullName>
    </submittedName>
</protein>
<gene>
    <name evidence="6" type="ORF">NP233_g7496</name>
</gene>
<evidence type="ECO:0000256" key="2">
    <source>
        <dbReference type="ARBA" id="ARBA00022827"/>
    </source>
</evidence>
<evidence type="ECO:0000256" key="3">
    <source>
        <dbReference type="ARBA" id="ARBA00023002"/>
    </source>
</evidence>
<feature type="transmembrane region" description="Helical" evidence="5">
    <location>
        <begin position="215"/>
        <end position="242"/>
    </location>
</feature>
<sequence length="508" mass="55281">MLQEVKSVIIGIADLCCYTVAFGLYFQCTQTLLKARGKDRDIFMLAHTSFMMLCGLALVAMDAKPRLDSALLDTTELQGGGLASSAASSSRFSSTLVRSFAVMALDFTTLTYETLRFCVIWNVTSVKRTAGCVALLSGVLSLGYIAVQVATAVDIFQNVPGRKHHTYNLSLGAEILMLMPTVLMTTLIIIRINSVRSVVSDKNEHPEKTEADIKYTNLFAFLVESFSLFTATAIIEIAFTVLNHTQPGKATLGSLFVNATLSQVKTSFLSSHCYQTQGVMNGDPGGLTLARLLKIDNIPFRLLELDELSASRSQGGTFDIHGNSGQLGLKAVGLIAGFEKYAGPEGQPGLDRPEIDRQDLRKILLDSLDEGMITWGKQVVRVSEDPSSTPLTPKSSVELESGETETGFELQVLKLISLASTLKTLSSLIASVKERVFQFGQPGVALASQRNSDGSVRTYVQFKPDEDWSTTCGIDWTDVEGSRKALVNLKYSGMEALSKEFLIQNKCL</sequence>
<reference evidence="6" key="1">
    <citation type="submission" date="2022-07" db="EMBL/GenBank/DDBJ databases">
        <title>Genome Sequence of Leucocoprinus birnbaumii.</title>
        <authorList>
            <person name="Buettner E."/>
        </authorList>
    </citation>
    <scope>NUCLEOTIDE SEQUENCE</scope>
    <source>
        <strain evidence="6">VT141</strain>
    </source>
</reference>
<accession>A0AAD5YPX6</accession>
<evidence type="ECO:0000256" key="4">
    <source>
        <dbReference type="ARBA" id="ARBA00023033"/>
    </source>
</evidence>
<feature type="transmembrane region" description="Helical" evidence="5">
    <location>
        <begin position="6"/>
        <end position="26"/>
    </location>
</feature>
<dbReference type="PANTHER" id="PTHR46972">
    <property type="entry name" value="MONOOXYGENASE ASQM-RELATED"/>
    <property type="match status" value="1"/>
</dbReference>
<evidence type="ECO:0000313" key="7">
    <source>
        <dbReference type="Proteomes" id="UP001213000"/>
    </source>
</evidence>
<dbReference type="InterPro" id="IPR036188">
    <property type="entry name" value="FAD/NAD-bd_sf"/>
</dbReference>
<name>A0AAD5YPX6_9AGAR</name>
<keyword evidence="7" id="KW-1185">Reference proteome</keyword>
<keyword evidence="5" id="KW-0812">Transmembrane</keyword>
<evidence type="ECO:0000256" key="1">
    <source>
        <dbReference type="ARBA" id="ARBA00022630"/>
    </source>
</evidence>
<feature type="transmembrane region" description="Helical" evidence="5">
    <location>
        <begin position="133"/>
        <end position="155"/>
    </location>
</feature>
<feature type="transmembrane region" description="Helical" evidence="5">
    <location>
        <begin position="175"/>
        <end position="194"/>
    </location>
</feature>
<keyword evidence="1" id="KW-0285">Flavoprotein</keyword>
<keyword evidence="4" id="KW-0503">Monooxygenase</keyword>
<evidence type="ECO:0000256" key="5">
    <source>
        <dbReference type="SAM" id="Phobius"/>
    </source>
</evidence>
<dbReference type="AlphaFoldDB" id="A0AAD5YPX6"/>
<keyword evidence="5" id="KW-0472">Membrane</keyword>
<proteinExistence type="predicted"/>
<dbReference type="GO" id="GO:0004497">
    <property type="term" value="F:monooxygenase activity"/>
    <property type="evidence" value="ECO:0007669"/>
    <property type="project" value="UniProtKB-KW"/>
</dbReference>
<dbReference type="Gene3D" id="3.50.50.60">
    <property type="entry name" value="FAD/NAD(P)-binding domain"/>
    <property type="match status" value="1"/>
</dbReference>
<dbReference type="Proteomes" id="UP001213000">
    <property type="component" value="Unassembled WGS sequence"/>
</dbReference>
<keyword evidence="5" id="KW-1133">Transmembrane helix</keyword>
<comment type="caution">
    <text evidence="6">The sequence shown here is derived from an EMBL/GenBank/DDBJ whole genome shotgun (WGS) entry which is preliminary data.</text>
</comment>
<feature type="transmembrane region" description="Helical" evidence="5">
    <location>
        <begin position="42"/>
        <end position="61"/>
    </location>
</feature>
<evidence type="ECO:0000313" key="6">
    <source>
        <dbReference type="EMBL" id="KAJ3565653.1"/>
    </source>
</evidence>
<keyword evidence="2" id="KW-0274">FAD</keyword>
<keyword evidence="3" id="KW-0560">Oxidoreductase</keyword>
<dbReference type="PANTHER" id="PTHR46972:SF1">
    <property type="entry name" value="FAD DEPENDENT OXIDOREDUCTASE DOMAIN-CONTAINING PROTEIN"/>
    <property type="match status" value="1"/>
</dbReference>